<feature type="non-terminal residue" evidence="2">
    <location>
        <position position="1"/>
    </location>
</feature>
<dbReference type="SUPFAM" id="SSF51726">
    <property type="entry name" value="UROD/MetE-like"/>
    <property type="match status" value="1"/>
</dbReference>
<feature type="domain" description="Cobalamin-independent methionine synthase MetE C-terminal/archaeal" evidence="1">
    <location>
        <begin position="4"/>
        <end position="101"/>
    </location>
</feature>
<dbReference type="Gene3D" id="3.20.20.210">
    <property type="match status" value="1"/>
</dbReference>
<name>X1E4P3_9ZZZZ</name>
<dbReference type="EMBL" id="BART01031532">
    <property type="protein sequence ID" value="GAH15380.1"/>
    <property type="molecule type" value="Genomic_DNA"/>
</dbReference>
<evidence type="ECO:0000313" key="2">
    <source>
        <dbReference type="EMBL" id="GAH15380.1"/>
    </source>
</evidence>
<evidence type="ECO:0000259" key="1">
    <source>
        <dbReference type="Pfam" id="PF01717"/>
    </source>
</evidence>
<protein>
    <recommendedName>
        <fullName evidence="1">Cobalamin-independent methionine synthase MetE C-terminal/archaeal domain-containing protein</fullName>
    </recommendedName>
</protein>
<gene>
    <name evidence="2" type="ORF">S01H4_54752</name>
</gene>
<accession>X1E4P3</accession>
<dbReference type="InterPro" id="IPR038071">
    <property type="entry name" value="UROD/MetE-like_sf"/>
</dbReference>
<dbReference type="GO" id="GO:0003871">
    <property type="term" value="F:5-methyltetrahydropteroyltriglutamate-homocysteine S-methyltransferase activity"/>
    <property type="evidence" value="ECO:0007669"/>
    <property type="project" value="InterPro"/>
</dbReference>
<dbReference type="GO" id="GO:0008270">
    <property type="term" value="F:zinc ion binding"/>
    <property type="evidence" value="ECO:0007669"/>
    <property type="project" value="InterPro"/>
</dbReference>
<reference evidence="2" key="1">
    <citation type="journal article" date="2014" name="Front. Microbiol.">
        <title>High frequency of phylogenetically diverse reductive dehalogenase-homologous genes in deep subseafloor sedimentary metagenomes.</title>
        <authorList>
            <person name="Kawai M."/>
            <person name="Futagami T."/>
            <person name="Toyoda A."/>
            <person name="Takaki Y."/>
            <person name="Nishi S."/>
            <person name="Hori S."/>
            <person name="Arai W."/>
            <person name="Tsubouchi T."/>
            <person name="Morono Y."/>
            <person name="Uchiyama I."/>
            <person name="Ito T."/>
            <person name="Fujiyama A."/>
            <person name="Inagaki F."/>
            <person name="Takami H."/>
        </authorList>
    </citation>
    <scope>NUCLEOTIDE SEQUENCE</scope>
    <source>
        <strain evidence="2">Expedition CK06-06</strain>
    </source>
</reference>
<dbReference type="GO" id="GO:0009086">
    <property type="term" value="P:methionine biosynthetic process"/>
    <property type="evidence" value="ECO:0007669"/>
    <property type="project" value="InterPro"/>
</dbReference>
<comment type="caution">
    <text evidence="2">The sequence shown here is derived from an EMBL/GenBank/DDBJ whole genome shotgun (WGS) entry which is preliminary data.</text>
</comment>
<dbReference type="Pfam" id="PF01717">
    <property type="entry name" value="Meth_synt_2"/>
    <property type="match status" value="1"/>
</dbReference>
<dbReference type="InterPro" id="IPR002629">
    <property type="entry name" value="Met_Synth_C/arc"/>
</dbReference>
<proteinExistence type="predicted"/>
<dbReference type="AlphaFoldDB" id="X1E4P3"/>
<sequence length="107" mass="11499">DYYAEILDWLSQSSIDVVSIEGAQSNLDLSVLPAIGEKTVMLGVLDVGLNSVESVKSLIDRGKEALKHLPKEQLILAPDCGMLQLSRVAARKKLTNLAEAALILNGL</sequence>
<organism evidence="2">
    <name type="scientific">marine sediment metagenome</name>
    <dbReference type="NCBI Taxonomy" id="412755"/>
    <lineage>
        <taxon>unclassified sequences</taxon>
        <taxon>metagenomes</taxon>
        <taxon>ecological metagenomes</taxon>
    </lineage>
</organism>